<feature type="signal peptide" evidence="1">
    <location>
        <begin position="1"/>
        <end position="28"/>
    </location>
</feature>
<evidence type="ECO:0000256" key="1">
    <source>
        <dbReference type="SAM" id="SignalP"/>
    </source>
</evidence>
<sequence>MKLTRLIPMAAVVAATVAAGCSPMPSTAAQVGDARISEAQLTRVAEGCESVGLGPDQVQRSQLLMSEILGLIAEDLAADNGQTVTDEEAQAVLRETNGTSPALGNPDCARVAASGAKLQILVTKLGENADIAALQQQFEAVDVQLNPRYGSWDPAGAGITGTGSLSVPS</sequence>
<dbReference type="Proteomes" id="UP000093501">
    <property type="component" value="Unassembled WGS sequence"/>
</dbReference>
<reference evidence="3" key="1">
    <citation type="submission" date="2016-07" db="EMBL/GenBank/DDBJ databases">
        <authorList>
            <person name="Florea S."/>
            <person name="Webb J.S."/>
            <person name="Jaromczyk J."/>
            <person name="Schardl C.L."/>
        </authorList>
    </citation>
    <scope>NUCLEOTIDE SEQUENCE [LARGE SCALE GENOMIC DNA]</scope>
    <source>
        <strain evidence="3">IPBSL-7</strain>
    </source>
</reference>
<feature type="chain" id="PRO_5008643283" description="Lipoprotein" evidence="1">
    <location>
        <begin position="29"/>
        <end position="169"/>
    </location>
</feature>
<accession>A0A1C0APR2</accession>
<dbReference type="RefSeq" id="WP_068750538.1">
    <property type="nucleotide sequence ID" value="NZ_MBQD01000011.1"/>
</dbReference>
<name>A0A1C0APR2_9ACTN</name>
<dbReference type="PROSITE" id="PS51257">
    <property type="entry name" value="PROKAR_LIPOPROTEIN"/>
    <property type="match status" value="1"/>
</dbReference>
<evidence type="ECO:0000313" key="3">
    <source>
        <dbReference type="Proteomes" id="UP000093501"/>
    </source>
</evidence>
<evidence type="ECO:0000313" key="2">
    <source>
        <dbReference type="EMBL" id="OCL36364.1"/>
    </source>
</evidence>
<comment type="caution">
    <text evidence="2">The sequence shown here is derived from an EMBL/GenBank/DDBJ whole genome shotgun (WGS) entry which is preliminary data.</text>
</comment>
<keyword evidence="3" id="KW-1185">Reference proteome</keyword>
<dbReference type="AlphaFoldDB" id="A0A1C0APR2"/>
<dbReference type="EMBL" id="MBQD01000011">
    <property type="protein sequence ID" value="OCL36364.1"/>
    <property type="molecule type" value="Genomic_DNA"/>
</dbReference>
<organism evidence="2 3">
    <name type="scientific">Tessaracoccus lapidicaptus</name>
    <dbReference type="NCBI Taxonomy" id="1427523"/>
    <lineage>
        <taxon>Bacteria</taxon>
        <taxon>Bacillati</taxon>
        <taxon>Actinomycetota</taxon>
        <taxon>Actinomycetes</taxon>
        <taxon>Propionibacteriales</taxon>
        <taxon>Propionibacteriaceae</taxon>
        <taxon>Tessaracoccus</taxon>
    </lineage>
</organism>
<protein>
    <recommendedName>
        <fullName evidence="4">Lipoprotein</fullName>
    </recommendedName>
</protein>
<proteinExistence type="predicted"/>
<keyword evidence="1" id="KW-0732">Signal</keyword>
<evidence type="ECO:0008006" key="4">
    <source>
        <dbReference type="Google" id="ProtNLM"/>
    </source>
</evidence>
<gene>
    <name evidence="2" type="ORF">BCR15_00355</name>
</gene>